<dbReference type="InterPro" id="IPR037914">
    <property type="entry name" value="SpoVT-AbrB_sf"/>
</dbReference>
<dbReference type="Pfam" id="PF04014">
    <property type="entry name" value="MazE_antitoxin"/>
    <property type="match status" value="1"/>
</dbReference>
<dbReference type="Proteomes" id="UP000664417">
    <property type="component" value="Unassembled WGS sequence"/>
</dbReference>
<name>A0A8J7QAP8_9BACT</name>
<gene>
    <name evidence="3" type="ORF">J3U88_26150</name>
</gene>
<dbReference type="RefSeq" id="WP_207861962.1">
    <property type="nucleotide sequence ID" value="NZ_JAFREP010000029.1"/>
</dbReference>
<proteinExistence type="predicted"/>
<keyword evidence="1 3" id="KW-0238">DNA-binding</keyword>
<dbReference type="SUPFAM" id="SSF89447">
    <property type="entry name" value="AbrB/MazE/MraZ-like"/>
    <property type="match status" value="1"/>
</dbReference>
<feature type="domain" description="SpoVT-AbrB" evidence="2">
    <location>
        <begin position="1"/>
        <end position="48"/>
    </location>
</feature>
<comment type="caution">
    <text evidence="3">The sequence shown here is derived from an EMBL/GenBank/DDBJ whole genome shotgun (WGS) entry which is preliminary data.</text>
</comment>
<reference evidence="3" key="1">
    <citation type="submission" date="2021-03" db="EMBL/GenBank/DDBJ databases">
        <authorList>
            <person name="Wang G."/>
        </authorList>
    </citation>
    <scope>NUCLEOTIDE SEQUENCE</scope>
    <source>
        <strain evidence="3">KCTC 12899</strain>
    </source>
</reference>
<evidence type="ECO:0000256" key="1">
    <source>
        <dbReference type="PROSITE-ProRule" id="PRU01076"/>
    </source>
</evidence>
<evidence type="ECO:0000313" key="3">
    <source>
        <dbReference type="EMBL" id="MBO1321991.1"/>
    </source>
</evidence>
<evidence type="ECO:0000259" key="2">
    <source>
        <dbReference type="PROSITE" id="PS51740"/>
    </source>
</evidence>
<dbReference type="SMART" id="SM00966">
    <property type="entry name" value="SpoVT_AbrB"/>
    <property type="match status" value="1"/>
</dbReference>
<evidence type="ECO:0000313" key="4">
    <source>
        <dbReference type="Proteomes" id="UP000664417"/>
    </source>
</evidence>
<dbReference type="InterPro" id="IPR007159">
    <property type="entry name" value="SpoVT-AbrB_dom"/>
</dbReference>
<dbReference type="GO" id="GO:0003677">
    <property type="term" value="F:DNA binding"/>
    <property type="evidence" value="ECO:0007669"/>
    <property type="project" value="UniProtKB-UniRule"/>
</dbReference>
<dbReference type="AlphaFoldDB" id="A0A8J7QAP8"/>
<dbReference type="PROSITE" id="PS51740">
    <property type="entry name" value="SPOVT_ABRB"/>
    <property type="match status" value="1"/>
</dbReference>
<dbReference type="EMBL" id="JAFREP010000029">
    <property type="protein sequence ID" value="MBO1321991.1"/>
    <property type="molecule type" value="Genomic_DNA"/>
</dbReference>
<dbReference type="Gene3D" id="2.10.260.10">
    <property type="match status" value="1"/>
</dbReference>
<protein>
    <submittedName>
        <fullName evidence="3">AbrB/MazE/SpoVT family DNA-binding domain-containing protein</fullName>
    </submittedName>
</protein>
<keyword evidence="4" id="KW-1185">Reference proteome</keyword>
<organism evidence="3 4">
    <name type="scientific">Acanthopleuribacter pedis</name>
    <dbReference type="NCBI Taxonomy" id="442870"/>
    <lineage>
        <taxon>Bacteria</taxon>
        <taxon>Pseudomonadati</taxon>
        <taxon>Acidobacteriota</taxon>
        <taxon>Holophagae</taxon>
        <taxon>Acanthopleuribacterales</taxon>
        <taxon>Acanthopleuribacteraceae</taxon>
        <taxon>Acanthopleuribacter</taxon>
    </lineage>
</organism>
<accession>A0A8J7QAP8</accession>
<sequence>MFVRIVNRSHQVTLPSEFYKDMGIKPKDLVFIEYVKSEGHFIIKPFNGKSFLEQIKGGDS</sequence>